<feature type="transmembrane region" description="Helical" evidence="6">
    <location>
        <begin position="97"/>
        <end position="121"/>
    </location>
</feature>
<organism evidence="8 9">
    <name type="scientific">Glomerella acutata</name>
    <name type="common">Colletotrichum acutatum</name>
    <dbReference type="NCBI Taxonomy" id="27357"/>
    <lineage>
        <taxon>Eukaryota</taxon>
        <taxon>Fungi</taxon>
        <taxon>Dikarya</taxon>
        <taxon>Ascomycota</taxon>
        <taxon>Pezizomycotina</taxon>
        <taxon>Sordariomycetes</taxon>
        <taxon>Hypocreomycetidae</taxon>
        <taxon>Glomerellales</taxon>
        <taxon>Glomerellaceae</taxon>
        <taxon>Colletotrichum</taxon>
        <taxon>Colletotrichum acutatum species complex</taxon>
    </lineage>
</organism>
<proteinExistence type="predicted"/>
<feature type="transmembrane region" description="Helical" evidence="6">
    <location>
        <begin position="133"/>
        <end position="150"/>
    </location>
</feature>
<evidence type="ECO:0000256" key="4">
    <source>
        <dbReference type="ARBA" id="ARBA00023136"/>
    </source>
</evidence>
<evidence type="ECO:0000256" key="2">
    <source>
        <dbReference type="ARBA" id="ARBA00022692"/>
    </source>
</evidence>
<keyword evidence="9" id="KW-1185">Reference proteome</keyword>
<dbReference type="GO" id="GO:0015171">
    <property type="term" value="F:amino acid transmembrane transporter activity"/>
    <property type="evidence" value="ECO:0007669"/>
    <property type="project" value="TreeGrafter"/>
</dbReference>
<feature type="transmembrane region" description="Helical" evidence="6">
    <location>
        <begin position="55"/>
        <end position="76"/>
    </location>
</feature>
<feature type="transmembrane region" description="Helical" evidence="6">
    <location>
        <begin position="314"/>
        <end position="334"/>
    </location>
</feature>
<dbReference type="PIRSF" id="PIRSF006060">
    <property type="entry name" value="AA_transporter"/>
    <property type="match status" value="1"/>
</dbReference>
<feature type="transmembrane region" description="Helical" evidence="6">
    <location>
        <begin position="383"/>
        <end position="405"/>
    </location>
</feature>
<dbReference type="RefSeq" id="XP_060358684.1">
    <property type="nucleotide sequence ID" value="XM_060512625.1"/>
</dbReference>
<evidence type="ECO:0000256" key="1">
    <source>
        <dbReference type="ARBA" id="ARBA00004141"/>
    </source>
</evidence>
<dbReference type="AlphaFoldDB" id="A0AAD8UC15"/>
<reference evidence="8" key="1">
    <citation type="submission" date="2021-12" db="EMBL/GenBank/DDBJ databases">
        <title>Comparative genomics, transcriptomics and evolutionary studies reveal genomic signatures of adaptation to plant cell wall in hemibiotrophic fungi.</title>
        <authorList>
            <consortium name="DOE Joint Genome Institute"/>
            <person name="Baroncelli R."/>
            <person name="Diaz J.F."/>
            <person name="Benocci T."/>
            <person name="Peng M."/>
            <person name="Battaglia E."/>
            <person name="Haridas S."/>
            <person name="Andreopoulos W."/>
            <person name="Labutti K."/>
            <person name="Pangilinan J."/>
            <person name="Floch G.L."/>
            <person name="Makela M.R."/>
            <person name="Henrissat B."/>
            <person name="Grigoriev I.V."/>
            <person name="Crouch J.A."/>
            <person name="De Vries R.P."/>
            <person name="Sukno S.A."/>
            <person name="Thon M.R."/>
        </authorList>
    </citation>
    <scope>NUCLEOTIDE SEQUENCE</scope>
    <source>
        <strain evidence="8">CBS 112980</strain>
    </source>
</reference>
<name>A0AAD8UC15_GLOAC</name>
<feature type="domain" description="Amino acid permease/ SLC12A" evidence="7">
    <location>
        <begin position="80"/>
        <end position="430"/>
    </location>
</feature>
<comment type="caution">
    <text evidence="8">The sequence shown here is derived from an EMBL/GenBank/DDBJ whole genome shotgun (WGS) entry which is preliminary data.</text>
</comment>
<feature type="transmembrane region" description="Helical" evidence="6">
    <location>
        <begin position="411"/>
        <end position="429"/>
    </location>
</feature>
<accession>A0AAD8UC15</accession>
<dbReference type="Proteomes" id="UP001244207">
    <property type="component" value="Unassembled WGS sequence"/>
</dbReference>
<comment type="subcellular location">
    <subcellularLocation>
        <location evidence="1">Membrane</location>
        <topology evidence="1">Multi-pass membrane protein</topology>
    </subcellularLocation>
</comment>
<evidence type="ECO:0000313" key="9">
    <source>
        <dbReference type="Proteomes" id="UP001244207"/>
    </source>
</evidence>
<dbReference type="Gene3D" id="1.20.1740.10">
    <property type="entry name" value="Amino acid/polyamine transporter I"/>
    <property type="match status" value="1"/>
</dbReference>
<feature type="transmembrane region" description="Helical" evidence="6">
    <location>
        <begin position="30"/>
        <end position="49"/>
    </location>
</feature>
<feature type="transmembrane region" description="Helical" evidence="6">
    <location>
        <begin position="220"/>
        <end position="239"/>
    </location>
</feature>
<sequence length="495" mass="53887">MWGYEGRKRQLEGGATDGLHRRLSNRQVQLVAIGGSIGTAVFVSRGGALQRSGPGSLHLAFMSVYMPISGGFVRLARKWPFEIVALTLVVSYWNDRIPVYAICVGCIILYGFINVFAVGVYGEAEFYLSSGKVILLAMLLAFTLITMAGGNPQHDAYGLRDWYAGYFAEYISTGPLGKSEGFLSALWTASFTCVGPEYVSMMAAEAKHPRIYSTGVSESFFVGGALTAGIVDPTLVAIYTGKGGSTGSAAAWPYIIAMGNLGISILPHVVTFFLATTVFSAGSAYTYCSIRTLYGLVLEGRAPRFLTKTSKKGAPIYCLAVVMIFPLFSLLQLLSLVLDWLISLTTAATVIDYIVICVTYICFHRACKSQNFDRSRLPYIGRFQPYSAYIGLVWMKCVVICYGYRPSDPASIFIHYTMVPLASLLFCSWNTKTLGPDGVDLVWDAPRITAYEELLSEVDPPVGFLQDIATHFSTSPSFDSKSGTSLAPTQPSIIF</sequence>
<keyword evidence="4 6" id="KW-0472">Membrane</keyword>
<evidence type="ECO:0000256" key="6">
    <source>
        <dbReference type="SAM" id="Phobius"/>
    </source>
</evidence>
<dbReference type="EMBL" id="JAHMHS010000177">
    <property type="protein sequence ID" value="KAK1709988.1"/>
    <property type="molecule type" value="Genomic_DNA"/>
</dbReference>
<protein>
    <submittedName>
        <fullName evidence="8">Amino acid permease-domain-containing protein</fullName>
    </submittedName>
</protein>
<feature type="transmembrane region" description="Helical" evidence="6">
    <location>
        <begin position="340"/>
        <end position="363"/>
    </location>
</feature>
<feature type="region of interest" description="Disordered" evidence="5">
    <location>
        <begin position="475"/>
        <end position="495"/>
    </location>
</feature>
<dbReference type="PANTHER" id="PTHR43341:SF6">
    <property type="entry name" value="AMINO ACID TRANSPORTER (EUROFUNG)"/>
    <property type="match status" value="1"/>
</dbReference>
<dbReference type="InterPro" id="IPR050524">
    <property type="entry name" value="APC_YAT"/>
</dbReference>
<dbReference type="PANTHER" id="PTHR43341">
    <property type="entry name" value="AMINO ACID PERMEASE"/>
    <property type="match status" value="1"/>
</dbReference>
<dbReference type="GO" id="GO:0016020">
    <property type="term" value="C:membrane"/>
    <property type="evidence" value="ECO:0007669"/>
    <property type="project" value="UniProtKB-SubCell"/>
</dbReference>
<dbReference type="GeneID" id="85396523"/>
<dbReference type="Pfam" id="PF00324">
    <property type="entry name" value="AA_permease"/>
    <property type="match status" value="1"/>
</dbReference>
<keyword evidence="2 6" id="KW-0812">Transmembrane</keyword>
<keyword evidence="3 6" id="KW-1133">Transmembrane helix</keyword>
<evidence type="ECO:0000313" key="8">
    <source>
        <dbReference type="EMBL" id="KAK1709988.1"/>
    </source>
</evidence>
<dbReference type="InterPro" id="IPR004841">
    <property type="entry name" value="AA-permease/SLC12A_dom"/>
</dbReference>
<gene>
    <name evidence="8" type="ORF">BDZ83DRAFT_724146</name>
</gene>
<feature type="transmembrane region" description="Helical" evidence="6">
    <location>
        <begin position="251"/>
        <end position="275"/>
    </location>
</feature>
<evidence type="ECO:0000256" key="5">
    <source>
        <dbReference type="SAM" id="MobiDB-lite"/>
    </source>
</evidence>
<evidence type="ECO:0000259" key="7">
    <source>
        <dbReference type="Pfam" id="PF00324"/>
    </source>
</evidence>
<evidence type="ECO:0000256" key="3">
    <source>
        <dbReference type="ARBA" id="ARBA00022989"/>
    </source>
</evidence>